<dbReference type="Pfam" id="PF13835">
    <property type="entry name" value="DUF4194"/>
    <property type="match status" value="1"/>
</dbReference>
<accession>A0ABT6RC94</accession>
<dbReference type="Proteomes" id="UP001226434">
    <property type="component" value="Unassembled WGS sequence"/>
</dbReference>
<keyword evidence="2" id="KW-1185">Reference proteome</keyword>
<name>A0ABT6RC94_9BACT</name>
<reference evidence="1 2" key="1">
    <citation type="submission" date="2023-05" db="EMBL/GenBank/DDBJ databases">
        <title>Genome sequence of Pinibacter sp. MAH-24.</title>
        <authorList>
            <person name="Huq M.A."/>
        </authorList>
    </citation>
    <scope>NUCLEOTIDE SEQUENCE [LARGE SCALE GENOMIC DNA]</scope>
    <source>
        <strain evidence="1 2">MAH-24</strain>
    </source>
</reference>
<dbReference type="EMBL" id="JASBRG010000006">
    <property type="protein sequence ID" value="MDI3320180.1"/>
    <property type="molecule type" value="Genomic_DNA"/>
</dbReference>
<dbReference type="RefSeq" id="WP_282334277.1">
    <property type="nucleotide sequence ID" value="NZ_JASBRG010000006.1"/>
</dbReference>
<evidence type="ECO:0000313" key="2">
    <source>
        <dbReference type="Proteomes" id="UP001226434"/>
    </source>
</evidence>
<sequence>MELKTQTKILPYTQAFIKLLKGPVEYIDKNTWEKLLQYKSELAVFVQQLGLTLVLDEEDGYAYVKHTISEEDDDAAVSWMQRRSFTYDESVLLVLLRDMMAEFEVGEATSRELIKKRREIKEYAELFFKENASRVKFIRELDRLIDRAEENGFIDKMENNDIPDEQKFRIKKIIKARVDGEILDQFKQQLEEHAVKRIQHG</sequence>
<comment type="caution">
    <text evidence="1">The sequence shown here is derived from an EMBL/GenBank/DDBJ whole genome shotgun (WGS) entry which is preliminary data.</text>
</comment>
<dbReference type="InterPro" id="IPR025449">
    <property type="entry name" value="JetB"/>
</dbReference>
<organism evidence="1 2">
    <name type="scientific">Pinibacter soli</name>
    <dbReference type="NCBI Taxonomy" id="3044211"/>
    <lineage>
        <taxon>Bacteria</taxon>
        <taxon>Pseudomonadati</taxon>
        <taxon>Bacteroidota</taxon>
        <taxon>Chitinophagia</taxon>
        <taxon>Chitinophagales</taxon>
        <taxon>Chitinophagaceae</taxon>
        <taxon>Pinibacter</taxon>
    </lineage>
</organism>
<evidence type="ECO:0000313" key="1">
    <source>
        <dbReference type="EMBL" id="MDI3320180.1"/>
    </source>
</evidence>
<protein>
    <submittedName>
        <fullName evidence="1">DUF4194 domain-containing protein</fullName>
    </submittedName>
</protein>
<proteinExistence type="predicted"/>
<gene>
    <name evidence="1" type="ORF">QJ048_10375</name>
</gene>